<feature type="compositionally biased region" description="Basic and acidic residues" evidence="13">
    <location>
        <begin position="342"/>
        <end position="354"/>
    </location>
</feature>
<evidence type="ECO:0000313" key="17">
    <source>
        <dbReference type="Proteomes" id="UP000245942"/>
    </source>
</evidence>
<dbReference type="PANTHER" id="PTHR45814:SF2">
    <property type="entry name" value="HISTONE-LYSINE N-METHYLTRANSFERASE SETD1"/>
    <property type="match status" value="1"/>
</dbReference>
<proteinExistence type="predicted"/>
<dbReference type="Pfam" id="PF00856">
    <property type="entry name" value="SET"/>
    <property type="match status" value="1"/>
</dbReference>
<evidence type="ECO:0000256" key="9">
    <source>
        <dbReference type="ARBA" id="ARBA00030093"/>
    </source>
</evidence>
<feature type="compositionally biased region" description="Low complexity" evidence="13">
    <location>
        <begin position="1337"/>
        <end position="1349"/>
    </location>
</feature>
<evidence type="ECO:0000256" key="4">
    <source>
        <dbReference type="ARBA" id="ARBA00022603"/>
    </source>
</evidence>
<dbReference type="EC" id="2.1.1.354" evidence="2"/>
<comment type="catalytic activity">
    <reaction evidence="12">
        <text>N(6),N(6)-dimethyl-L-lysyl(4)-[histone H3] + S-adenosyl-L-methionine = N(6),N(6),N(6)-trimethyl-L-lysyl(4)-[histone H3] + S-adenosyl-L-homocysteine + H(+)</text>
        <dbReference type="Rhea" id="RHEA:60272"/>
        <dbReference type="Rhea" id="RHEA-COMP:15537"/>
        <dbReference type="Rhea" id="RHEA-COMP:15540"/>
        <dbReference type="ChEBI" id="CHEBI:15378"/>
        <dbReference type="ChEBI" id="CHEBI:57856"/>
        <dbReference type="ChEBI" id="CHEBI:59789"/>
        <dbReference type="ChEBI" id="CHEBI:61961"/>
        <dbReference type="ChEBI" id="CHEBI:61976"/>
    </reaction>
</comment>
<keyword evidence="5" id="KW-0808">Transferase</keyword>
<feature type="compositionally biased region" description="Basic and acidic residues" evidence="13">
    <location>
        <begin position="157"/>
        <end position="235"/>
    </location>
</feature>
<feature type="compositionally biased region" description="Basic and acidic residues" evidence="13">
    <location>
        <begin position="1296"/>
        <end position="1309"/>
    </location>
</feature>
<feature type="domain" description="Post-SET" evidence="15">
    <location>
        <begin position="1656"/>
        <end position="1671"/>
    </location>
</feature>
<feature type="compositionally biased region" description="Acidic residues" evidence="13">
    <location>
        <begin position="1209"/>
        <end position="1230"/>
    </location>
</feature>
<feature type="compositionally biased region" description="Acidic residues" evidence="13">
    <location>
        <begin position="1261"/>
        <end position="1281"/>
    </location>
</feature>
<dbReference type="EMBL" id="KZ819322">
    <property type="protein sequence ID" value="PWN23030.1"/>
    <property type="molecule type" value="Genomic_DNA"/>
</dbReference>
<dbReference type="InterPro" id="IPR035979">
    <property type="entry name" value="RBD_domain_sf"/>
</dbReference>
<dbReference type="RefSeq" id="XP_025350190.1">
    <property type="nucleotide sequence ID" value="XM_025491682.1"/>
</dbReference>
<feature type="compositionally biased region" description="Polar residues" evidence="13">
    <location>
        <begin position="557"/>
        <end position="580"/>
    </location>
</feature>
<evidence type="ECO:0000313" key="16">
    <source>
        <dbReference type="EMBL" id="PWN23030.1"/>
    </source>
</evidence>
<dbReference type="OrthoDB" id="308383at2759"/>
<feature type="compositionally biased region" description="Basic and acidic residues" evidence="13">
    <location>
        <begin position="280"/>
        <end position="297"/>
    </location>
</feature>
<dbReference type="STRING" id="1684307.A0A316UCS4"/>
<protein>
    <recommendedName>
        <fullName evidence="3">Histone-lysine N-methyltransferase, H3 lysine-4 specific</fullName>
        <ecNumber evidence="2">2.1.1.354</ecNumber>
    </recommendedName>
    <alternativeName>
        <fullName evidence="9">SET domain-containing protein 1</fullName>
    </alternativeName>
</protein>
<dbReference type="Gene3D" id="3.30.70.330">
    <property type="match status" value="1"/>
</dbReference>
<evidence type="ECO:0000256" key="8">
    <source>
        <dbReference type="ARBA" id="ARBA00023242"/>
    </source>
</evidence>
<dbReference type="PANTHER" id="PTHR45814">
    <property type="entry name" value="HISTONE-LYSINE N-METHYLTRANSFERASE SETD1"/>
    <property type="match status" value="1"/>
</dbReference>
<dbReference type="GO" id="GO:0140999">
    <property type="term" value="F:histone H3K4 trimethyltransferase activity"/>
    <property type="evidence" value="ECO:0007669"/>
    <property type="project" value="UniProtKB-EC"/>
</dbReference>
<dbReference type="InterPro" id="IPR044570">
    <property type="entry name" value="Set1-like"/>
</dbReference>
<feature type="region of interest" description="Disordered" evidence="13">
    <location>
        <begin position="1"/>
        <end position="618"/>
    </location>
</feature>
<keyword evidence="7" id="KW-0156">Chromatin regulator</keyword>
<organism evidence="16 17">
    <name type="scientific">Pseudomicrostroma glucosiphilum</name>
    <dbReference type="NCBI Taxonomy" id="1684307"/>
    <lineage>
        <taxon>Eukaryota</taxon>
        <taxon>Fungi</taxon>
        <taxon>Dikarya</taxon>
        <taxon>Basidiomycota</taxon>
        <taxon>Ustilaginomycotina</taxon>
        <taxon>Exobasidiomycetes</taxon>
        <taxon>Microstromatales</taxon>
        <taxon>Microstromatales incertae sedis</taxon>
        <taxon>Pseudomicrostroma</taxon>
    </lineage>
</organism>
<feature type="compositionally biased region" description="Polar residues" evidence="13">
    <location>
        <begin position="1193"/>
        <end position="1203"/>
    </location>
</feature>
<dbReference type="GO" id="GO:0003676">
    <property type="term" value="F:nucleic acid binding"/>
    <property type="evidence" value="ECO:0007669"/>
    <property type="project" value="InterPro"/>
</dbReference>
<comment type="catalytic activity">
    <reaction evidence="10">
        <text>L-lysyl(4)-[histone H3] + 3 S-adenosyl-L-methionine = N(6),N(6),N(6)-trimethyl-L-lysyl(4)-[histone H3] + 3 S-adenosyl-L-homocysteine + 3 H(+)</text>
        <dbReference type="Rhea" id="RHEA:60260"/>
        <dbReference type="Rhea" id="RHEA-COMP:15537"/>
        <dbReference type="Rhea" id="RHEA-COMP:15547"/>
        <dbReference type="ChEBI" id="CHEBI:15378"/>
        <dbReference type="ChEBI" id="CHEBI:29969"/>
        <dbReference type="ChEBI" id="CHEBI:57856"/>
        <dbReference type="ChEBI" id="CHEBI:59789"/>
        <dbReference type="ChEBI" id="CHEBI:61961"/>
        <dbReference type="EC" id="2.1.1.354"/>
    </reaction>
</comment>
<sequence length="1671" mass="182591">MAPSAYASSSKVTLSHTSLQSQLQSQHRPATSVTTGEQGSDEDEEGQILSPSPPLLRAKRSVSPVAGRPSSELLALPRRPPPGSPTHAPLASHLSPPLSQRPRSSRERPQSPSSRHSSTRRDWRRTPSPPVDRRSHRHRSPPPRESHRPPRRSRSPSLERDRIRDRDDRRKSSKRDKDDYDHQPARDRDRTKDDFQYRSGHDRDRDEYEYRRARDRERDELERRAWRDRDFESNERRHRHGRDSKSQYDRRDYDRSPEAREDRARVSGARSERQGPGSARGREGLREDERHRGRDGLFNHSRIGSHSSGETPHKRRLSAVSDLPAPTAKDTAAPPAPPNMTEEVKHEPSRDKSKSTTTYSESLLPNGSATRPSSGQGVPSLLPNGSSQPSLPSVAASSKLDEGTPAGSRWAKLSQDASRSFSDTKPRVPLAPSSLRSISIGSQPVPTGPRAERGSQLPAVTPQVPTGPKAFSVSAQSKAAVHRGGSLTSSPATPTTPTLPTSASRSLPSQVAPPPPSAPAPPPPPEDDSQMSPPPPPPVSMAPPPEQATRLPRKETISTWKLVSEGQSHAVTSAGQQANHPSPRKTSVKDEIPATGSDPRQDKQSWRKHVHRSKRPARDQLVRVTWKWDSNSADPKPPPPARAILVTGLSPLASITMLRSLFRQFGRPQESALMTDPKTGESLGIYWHQFAHDFQDLPDSEDDGPLKAEATAPGQHGHRSASDAVANINGRRIGATTDACVVKVELDGQKLSFNRACRDALRIRHEKKAAEIREKKETHPAANGDLAAKTLPPTSAPMGHAPARRGFAGQQHTSSPATGSYASTSSPFTPVGAGRSPLSNSFRGSTDYKASLRRDDSARPNDAKGSDRTWARHQPPDDRASRRVPESSHLSGPPGSRRAMLVGVGENGADSTVMIMAQLASLGYPYVFIPQSPGSRAEHSLADIEQQFSAFSPQYMARDESGWYVGFDRDDAAGRSKFVCDKSQISGCNIDVQVRDAPDMTDEMHQLLDEREDKERHHDTGRRPSTKARIELAEDGRHGFAVGASLGPEHVKAHRRRTGGYTEKELREEAQDRILKELTAVLQRDCRARILGPYISEFLKPNAPGGVALKEAAEAAAQSRDQKAQRQSESSNVPVVDESAIAGDRLPSFRRKREPTPPRRRALPADLEDIDKAKMIERGRKARAAFTRELSAGASSGSPTLVSTAAAEDLQEDDEETSTAADAEEQEEADLPVKAVSAVKKGGKDSKGAKSRSTKTIVYSSDEDDQSAPETEADAMEVDEEPPAKKTAPSSASTKSKLDKVKKASKAEVVEEIVPKSAPVKASKAKSKSKAKTALEASRAASTPASATPELADVPESASLQAKVDAEEAILSKLASSATKKSKGGKTKAAAQSLEPIDPFASGLAEDDEDLYYLQQALDRLRAGETVTPASLPEDVEEPEQLEGDGVVPVHLSGSARTEGFYKIPPAQKAAHLPDRNKAIVETTTNVTLASARDNRADSRRLVLGIEQHKKDTASDTDILKFNQLRTRKKQLKFAKSPIHDWGLYAMEYIPANDMVIEYVGEVVRQQVADHREKVYEKQGNFSTYLFRVDDDLVVDATHKGNIARLMNHCCVPNCSAKILTLNGQKRIVLYAKVPILPGQELTYDYKFQSSGDEEDAIACLCGAEGCRRFL</sequence>
<dbReference type="SMART" id="SM00317">
    <property type="entry name" value="SET"/>
    <property type="match status" value="1"/>
</dbReference>
<gene>
    <name evidence="16" type="ORF">BCV69DRAFT_280649</name>
</gene>
<evidence type="ECO:0000259" key="14">
    <source>
        <dbReference type="PROSITE" id="PS50280"/>
    </source>
</evidence>
<feature type="compositionally biased region" description="Low complexity" evidence="13">
    <location>
        <begin position="486"/>
        <end position="510"/>
    </location>
</feature>
<dbReference type="SUPFAM" id="SSF54928">
    <property type="entry name" value="RNA-binding domain, RBD"/>
    <property type="match status" value="1"/>
</dbReference>
<evidence type="ECO:0000259" key="15">
    <source>
        <dbReference type="PROSITE" id="PS50868"/>
    </source>
</evidence>
<dbReference type="SMART" id="SM01291">
    <property type="entry name" value="N-SET"/>
    <property type="match status" value="1"/>
</dbReference>
<dbReference type="Proteomes" id="UP000245942">
    <property type="component" value="Unassembled WGS sequence"/>
</dbReference>
<feature type="compositionally biased region" description="Low complexity" evidence="13">
    <location>
        <begin position="324"/>
        <end position="333"/>
    </location>
</feature>
<keyword evidence="17" id="KW-1185">Reference proteome</keyword>
<feature type="region of interest" description="Disordered" evidence="13">
    <location>
        <begin position="1189"/>
        <end position="1361"/>
    </location>
</feature>
<feature type="compositionally biased region" description="Polar residues" evidence="13">
    <location>
        <begin position="810"/>
        <end position="828"/>
    </location>
</feature>
<keyword evidence="8" id="KW-0539">Nucleus</keyword>
<feature type="compositionally biased region" description="Basic and acidic residues" evidence="13">
    <location>
        <begin position="243"/>
        <end position="273"/>
    </location>
</feature>
<feature type="compositionally biased region" description="Basic residues" evidence="13">
    <location>
        <begin position="1148"/>
        <end position="1162"/>
    </location>
</feature>
<dbReference type="GeneID" id="37013416"/>
<dbReference type="InterPro" id="IPR024657">
    <property type="entry name" value="COMPASS_Set1_N-SET"/>
</dbReference>
<feature type="region of interest" description="Disordered" evidence="13">
    <location>
        <begin position="769"/>
        <end position="901"/>
    </location>
</feature>
<feature type="region of interest" description="Disordered" evidence="13">
    <location>
        <begin position="1116"/>
        <end position="1167"/>
    </location>
</feature>
<feature type="domain" description="SET" evidence="14">
    <location>
        <begin position="1530"/>
        <end position="1647"/>
    </location>
</feature>
<evidence type="ECO:0000256" key="2">
    <source>
        <dbReference type="ARBA" id="ARBA00012182"/>
    </source>
</evidence>
<comment type="subcellular location">
    <subcellularLocation>
        <location evidence="1">Nucleus</location>
    </subcellularLocation>
</comment>
<dbReference type="GO" id="GO:0032259">
    <property type="term" value="P:methylation"/>
    <property type="evidence" value="ECO:0007669"/>
    <property type="project" value="UniProtKB-KW"/>
</dbReference>
<reference evidence="16 17" key="1">
    <citation type="journal article" date="2018" name="Mol. Biol. Evol.">
        <title>Broad Genomic Sampling Reveals a Smut Pathogenic Ancestry of the Fungal Clade Ustilaginomycotina.</title>
        <authorList>
            <person name="Kijpornyongpan T."/>
            <person name="Mondo S.J."/>
            <person name="Barry K."/>
            <person name="Sandor L."/>
            <person name="Lee J."/>
            <person name="Lipzen A."/>
            <person name="Pangilinan J."/>
            <person name="LaButti K."/>
            <person name="Hainaut M."/>
            <person name="Henrissat B."/>
            <person name="Grigoriev I.V."/>
            <person name="Spatafora J.W."/>
            <person name="Aime M.C."/>
        </authorList>
    </citation>
    <scope>NUCLEOTIDE SEQUENCE [LARGE SCALE GENOMIC DNA]</scope>
    <source>
        <strain evidence="16 17">MCA 4718</strain>
    </source>
</reference>
<dbReference type="Pfam" id="PF11764">
    <property type="entry name" value="N-SET"/>
    <property type="match status" value="1"/>
</dbReference>
<feature type="compositionally biased region" description="Basic and acidic residues" evidence="13">
    <location>
        <begin position="850"/>
        <end position="886"/>
    </location>
</feature>
<feature type="compositionally biased region" description="Polar residues" evidence="13">
    <location>
        <begin position="1"/>
        <end position="12"/>
    </location>
</feature>
<feature type="compositionally biased region" description="Pro residues" evidence="13">
    <location>
        <begin position="511"/>
        <end position="524"/>
    </location>
</feature>
<dbReference type="InterPro" id="IPR001214">
    <property type="entry name" value="SET_dom"/>
</dbReference>
<feature type="compositionally biased region" description="Pro residues" evidence="13">
    <location>
        <begin position="532"/>
        <end position="546"/>
    </location>
</feature>
<feature type="compositionally biased region" description="Low complexity" evidence="13">
    <location>
        <begin position="1285"/>
        <end position="1295"/>
    </location>
</feature>
<evidence type="ECO:0000256" key="5">
    <source>
        <dbReference type="ARBA" id="ARBA00022679"/>
    </source>
</evidence>
<evidence type="ECO:0000256" key="3">
    <source>
        <dbReference type="ARBA" id="ARBA00015839"/>
    </source>
</evidence>
<keyword evidence="6" id="KW-0949">S-adenosyl-L-methionine</keyword>
<feature type="compositionally biased region" description="Low complexity" evidence="13">
    <location>
        <begin position="13"/>
        <end position="27"/>
    </location>
</feature>
<evidence type="ECO:0000256" key="13">
    <source>
        <dbReference type="SAM" id="MobiDB-lite"/>
    </source>
</evidence>
<feature type="compositionally biased region" description="Basic and acidic residues" evidence="13">
    <location>
        <begin position="769"/>
        <end position="779"/>
    </location>
</feature>
<evidence type="ECO:0000256" key="11">
    <source>
        <dbReference type="ARBA" id="ARBA00047583"/>
    </source>
</evidence>
<feature type="compositionally biased region" description="Basic residues" evidence="13">
    <location>
        <begin position="606"/>
        <end position="615"/>
    </location>
</feature>
<feature type="compositionally biased region" description="Polar residues" evidence="13">
    <location>
        <begin position="434"/>
        <end position="445"/>
    </location>
</feature>
<feature type="compositionally biased region" description="Low complexity" evidence="13">
    <location>
        <begin position="92"/>
        <end position="102"/>
    </location>
</feature>
<dbReference type="InterPro" id="IPR012677">
    <property type="entry name" value="Nucleotide-bd_a/b_plait_sf"/>
</dbReference>
<evidence type="ECO:0000256" key="6">
    <source>
        <dbReference type="ARBA" id="ARBA00022691"/>
    </source>
</evidence>
<dbReference type="PROSITE" id="PS50280">
    <property type="entry name" value="SET"/>
    <property type="match status" value="1"/>
</dbReference>
<keyword evidence="4" id="KW-0489">Methyltransferase</keyword>
<dbReference type="SUPFAM" id="SSF82199">
    <property type="entry name" value="SET domain"/>
    <property type="match status" value="1"/>
</dbReference>
<evidence type="ECO:0000256" key="10">
    <source>
        <dbReference type="ARBA" id="ARBA00047571"/>
    </source>
</evidence>
<evidence type="ECO:0000256" key="7">
    <source>
        <dbReference type="ARBA" id="ARBA00022853"/>
    </source>
</evidence>
<accession>A0A316UCS4</accession>
<feature type="compositionally biased region" description="Polar residues" evidence="13">
    <location>
        <begin position="355"/>
        <end position="391"/>
    </location>
</feature>
<name>A0A316UCS4_9BASI</name>
<dbReference type="GO" id="GO:0048188">
    <property type="term" value="C:Set1C/COMPASS complex"/>
    <property type="evidence" value="ECO:0007669"/>
    <property type="project" value="TreeGrafter"/>
</dbReference>
<dbReference type="Gene3D" id="2.170.270.10">
    <property type="entry name" value="SET domain"/>
    <property type="match status" value="1"/>
</dbReference>
<dbReference type="InterPro" id="IPR003616">
    <property type="entry name" value="Post-SET_dom"/>
</dbReference>
<evidence type="ECO:0000256" key="1">
    <source>
        <dbReference type="ARBA" id="ARBA00004123"/>
    </source>
</evidence>
<dbReference type="InterPro" id="IPR046341">
    <property type="entry name" value="SET_dom_sf"/>
</dbReference>
<evidence type="ECO:0000256" key="12">
    <source>
        <dbReference type="ARBA" id="ARBA00049129"/>
    </source>
</evidence>
<comment type="catalytic activity">
    <reaction evidence="11">
        <text>N(6)-methyl-L-lysyl(4)-[histone H3] + S-adenosyl-L-methionine = N(6),N(6)-dimethyl-L-lysyl(4)-[histone H3] + S-adenosyl-L-homocysteine + H(+)</text>
        <dbReference type="Rhea" id="RHEA:60268"/>
        <dbReference type="Rhea" id="RHEA-COMP:15540"/>
        <dbReference type="Rhea" id="RHEA-COMP:15543"/>
        <dbReference type="ChEBI" id="CHEBI:15378"/>
        <dbReference type="ChEBI" id="CHEBI:57856"/>
        <dbReference type="ChEBI" id="CHEBI:59789"/>
        <dbReference type="ChEBI" id="CHEBI:61929"/>
        <dbReference type="ChEBI" id="CHEBI:61976"/>
    </reaction>
</comment>
<dbReference type="PROSITE" id="PS50868">
    <property type="entry name" value="POST_SET"/>
    <property type="match status" value="1"/>
</dbReference>
<feature type="region of interest" description="Disordered" evidence="13">
    <location>
        <begin position="696"/>
        <end position="721"/>
    </location>
</feature>